<gene>
    <name evidence="2" type="ORF">ACFSTG_10500</name>
</gene>
<keyword evidence="1" id="KW-1133">Transmembrane helix</keyword>
<reference evidence="3" key="1">
    <citation type="journal article" date="2019" name="Int. J. Syst. Evol. Microbiol.">
        <title>The Global Catalogue of Microorganisms (GCM) 10K type strain sequencing project: providing services to taxonomists for standard genome sequencing and annotation.</title>
        <authorList>
            <consortium name="The Broad Institute Genomics Platform"/>
            <consortium name="The Broad Institute Genome Sequencing Center for Infectious Disease"/>
            <person name="Wu L."/>
            <person name="Ma J."/>
        </authorList>
    </citation>
    <scope>NUCLEOTIDE SEQUENCE [LARGE SCALE GENOMIC DNA]</scope>
    <source>
        <strain evidence="3">KCTC 42585</strain>
    </source>
</reference>
<evidence type="ECO:0008006" key="4">
    <source>
        <dbReference type="Google" id="ProtNLM"/>
    </source>
</evidence>
<sequence length="49" mass="5613">MYPLMSNTAIGYAVISGTVLLAVIIYTVFKLRKQVKRTEEAERKKKKKP</sequence>
<evidence type="ECO:0000256" key="1">
    <source>
        <dbReference type="SAM" id="Phobius"/>
    </source>
</evidence>
<proteinExistence type="predicted"/>
<dbReference type="EMBL" id="JBHULT010000009">
    <property type="protein sequence ID" value="MFD2518324.1"/>
    <property type="molecule type" value="Genomic_DNA"/>
</dbReference>
<organism evidence="2 3">
    <name type="scientific">Salinimicrobium flavum</name>
    <dbReference type="NCBI Taxonomy" id="1737065"/>
    <lineage>
        <taxon>Bacteria</taxon>
        <taxon>Pseudomonadati</taxon>
        <taxon>Bacteroidota</taxon>
        <taxon>Flavobacteriia</taxon>
        <taxon>Flavobacteriales</taxon>
        <taxon>Flavobacteriaceae</taxon>
        <taxon>Salinimicrobium</taxon>
    </lineage>
</organism>
<keyword evidence="1" id="KW-0812">Transmembrane</keyword>
<evidence type="ECO:0000313" key="3">
    <source>
        <dbReference type="Proteomes" id="UP001597468"/>
    </source>
</evidence>
<feature type="transmembrane region" description="Helical" evidence="1">
    <location>
        <begin position="12"/>
        <end position="29"/>
    </location>
</feature>
<comment type="caution">
    <text evidence="2">The sequence shown here is derived from an EMBL/GenBank/DDBJ whole genome shotgun (WGS) entry which is preliminary data.</text>
</comment>
<protein>
    <recommendedName>
        <fullName evidence="4">CcmD family protein</fullName>
    </recommendedName>
</protein>
<dbReference type="Proteomes" id="UP001597468">
    <property type="component" value="Unassembled WGS sequence"/>
</dbReference>
<keyword evidence="1" id="KW-0472">Membrane</keyword>
<name>A0ABW5IXC3_9FLAO</name>
<accession>A0ABW5IXC3</accession>
<keyword evidence="3" id="KW-1185">Reference proteome</keyword>
<evidence type="ECO:0000313" key="2">
    <source>
        <dbReference type="EMBL" id="MFD2518324.1"/>
    </source>
</evidence>
<dbReference type="RefSeq" id="WP_380752224.1">
    <property type="nucleotide sequence ID" value="NZ_JBHULT010000009.1"/>
</dbReference>